<dbReference type="SUPFAM" id="SSF158472">
    <property type="entry name" value="HAMP domain-like"/>
    <property type="match status" value="1"/>
</dbReference>
<dbReference type="Pfam" id="PF02518">
    <property type="entry name" value="HATPase_c"/>
    <property type="match status" value="1"/>
</dbReference>
<dbReference type="AlphaFoldDB" id="A0A4P8XGS3"/>
<protein>
    <submittedName>
        <fullName evidence="11">Multi-sensor signal transduction histidine kinase</fullName>
    </submittedName>
</protein>
<dbReference type="Gene3D" id="3.30.450.20">
    <property type="entry name" value="PAS domain"/>
    <property type="match status" value="2"/>
</dbReference>
<dbReference type="PANTHER" id="PTHR34220">
    <property type="entry name" value="SENSOR HISTIDINE KINASE YPDA"/>
    <property type="match status" value="1"/>
</dbReference>
<evidence type="ECO:0000256" key="9">
    <source>
        <dbReference type="SAM" id="Phobius"/>
    </source>
</evidence>
<evidence type="ECO:0000256" key="1">
    <source>
        <dbReference type="ARBA" id="ARBA00004651"/>
    </source>
</evidence>
<keyword evidence="7 9" id="KW-1133">Transmembrane helix</keyword>
<dbReference type="GO" id="GO:0005886">
    <property type="term" value="C:plasma membrane"/>
    <property type="evidence" value="ECO:0007669"/>
    <property type="project" value="UniProtKB-SubCell"/>
</dbReference>
<dbReference type="CDD" id="cd06225">
    <property type="entry name" value="HAMP"/>
    <property type="match status" value="1"/>
</dbReference>
<dbReference type="CDD" id="cd12912">
    <property type="entry name" value="PDC2_MCP_like"/>
    <property type="match status" value="1"/>
</dbReference>
<evidence type="ECO:0000256" key="7">
    <source>
        <dbReference type="ARBA" id="ARBA00022989"/>
    </source>
</evidence>
<evidence type="ECO:0000256" key="4">
    <source>
        <dbReference type="ARBA" id="ARBA00022679"/>
    </source>
</evidence>
<dbReference type="Pfam" id="PF06580">
    <property type="entry name" value="His_kinase"/>
    <property type="match status" value="1"/>
</dbReference>
<name>A0A4P8XGS3_9BACL</name>
<keyword evidence="12" id="KW-1185">Reference proteome</keyword>
<gene>
    <name evidence="11" type="ORF">E6C60_0814</name>
</gene>
<dbReference type="InterPro" id="IPR036890">
    <property type="entry name" value="HATPase_C_sf"/>
</dbReference>
<keyword evidence="2" id="KW-1003">Cell membrane</keyword>
<dbReference type="Pfam" id="PF00672">
    <property type="entry name" value="HAMP"/>
    <property type="match status" value="1"/>
</dbReference>
<keyword evidence="6 11" id="KW-0418">Kinase</keyword>
<dbReference type="Gene3D" id="6.10.340.10">
    <property type="match status" value="1"/>
</dbReference>
<sequence>MRMLRWLSKLSIRMKMVIGFMSISLIAVTLMAVFAHNNYSSATKQDFYSIAEQAVTRTNYQMDLYFSQLEQSTYTTIAGPITSGVSLNSHESGLIQKWLSKNNSLTKADTRTIENILNKYIALNYSEIAGMFLVSNEGDLISSTGTTISIEHVINEPWFSSSDSKESKIIPTYYTNYNSSRKDTAMISLIIPIYSVDTVKQSGKLIISLKLSEIINILGQTQLGETGYVFVVAEDGTIVFHPNASWIGQNIKDTSLHQLDFTATRSIQWLNEEEHLISYHESEQTGWKVIAFVPFHEMASGLMIARNSTLLVAIILFVLIMVLVPVLSNGLLQPIIQLKNLMLRVQNGDLKARAEYIQGADEMQVLNLTFNKMAGNLDELINTVTDLRIREVQLQLKQKEALVQVLQNQINPHLLYNTLDIIKSIAYLEDVPMIEKMCANLASIYRYTAQLSKLEVELNEELDHVRKYLEIIHVRFTLHFQSEIYVNEKFLGARIVNFTIQPIVENAIKYAVEPLKGKAAVIISAYIEQDDLIIEIADNGPGMTACMLEDLNQKLQDITHSGLDKLTAADTVGLINVHTRIVLQYGREYGLSLTSFPERGTIVSMRIPFVDQGDERNISQ</sequence>
<dbReference type="SMART" id="SM00304">
    <property type="entry name" value="HAMP"/>
    <property type="match status" value="1"/>
</dbReference>
<dbReference type="InterPro" id="IPR033479">
    <property type="entry name" value="dCache_1"/>
</dbReference>
<evidence type="ECO:0000256" key="6">
    <source>
        <dbReference type="ARBA" id="ARBA00022777"/>
    </source>
</evidence>
<keyword evidence="3" id="KW-0597">Phosphoprotein</keyword>
<feature type="domain" description="HAMP" evidence="10">
    <location>
        <begin position="329"/>
        <end position="382"/>
    </location>
</feature>
<dbReference type="PROSITE" id="PS50885">
    <property type="entry name" value="HAMP"/>
    <property type="match status" value="1"/>
</dbReference>
<dbReference type="GO" id="GO:0000155">
    <property type="term" value="F:phosphorelay sensor kinase activity"/>
    <property type="evidence" value="ECO:0007669"/>
    <property type="project" value="InterPro"/>
</dbReference>
<keyword evidence="5 9" id="KW-0812">Transmembrane</keyword>
<dbReference type="Gene3D" id="3.30.565.10">
    <property type="entry name" value="Histidine kinase-like ATPase, C-terminal domain"/>
    <property type="match status" value="1"/>
</dbReference>
<evidence type="ECO:0000259" key="10">
    <source>
        <dbReference type="PROSITE" id="PS50885"/>
    </source>
</evidence>
<feature type="transmembrane region" description="Helical" evidence="9">
    <location>
        <begin position="310"/>
        <end position="332"/>
    </location>
</feature>
<evidence type="ECO:0000256" key="8">
    <source>
        <dbReference type="ARBA" id="ARBA00023136"/>
    </source>
</evidence>
<proteinExistence type="predicted"/>
<evidence type="ECO:0000256" key="5">
    <source>
        <dbReference type="ARBA" id="ARBA00022692"/>
    </source>
</evidence>
<reference evidence="11 12" key="1">
    <citation type="submission" date="2019-05" db="EMBL/GenBank/DDBJ databases">
        <authorList>
            <person name="Chen C."/>
        </authorList>
    </citation>
    <scope>NUCLEOTIDE SEQUENCE [LARGE SCALE GENOMIC DNA]</scope>
    <source>
        <strain evidence="11 12">HB172198</strain>
    </source>
</reference>
<dbReference type="Pfam" id="PF02743">
    <property type="entry name" value="dCache_1"/>
    <property type="match status" value="1"/>
</dbReference>
<evidence type="ECO:0000256" key="3">
    <source>
        <dbReference type="ARBA" id="ARBA00022553"/>
    </source>
</evidence>
<dbReference type="KEGG" id="palo:E6C60_0814"/>
<dbReference type="OrthoDB" id="2491077at2"/>
<accession>A0A4P8XGS3</accession>
<dbReference type="Proteomes" id="UP000300879">
    <property type="component" value="Chromosome"/>
</dbReference>
<evidence type="ECO:0000313" key="12">
    <source>
        <dbReference type="Proteomes" id="UP000300879"/>
    </source>
</evidence>
<dbReference type="SUPFAM" id="SSF55874">
    <property type="entry name" value="ATPase domain of HSP90 chaperone/DNA topoisomerase II/histidine kinase"/>
    <property type="match status" value="1"/>
</dbReference>
<organism evidence="11 12">
    <name type="scientific">Paenibacillus algicola</name>
    <dbReference type="NCBI Taxonomy" id="2565926"/>
    <lineage>
        <taxon>Bacteria</taxon>
        <taxon>Bacillati</taxon>
        <taxon>Bacillota</taxon>
        <taxon>Bacilli</taxon>
        <taxon>Bacillales</taxon>
        <taxon>Paenibacillaceae</taxon>
        <taxon>Paenibacillus</taxon>
    </lineage>
</organism>
<keyword evidence="8 9" id="KW-0472">Membrane</keyword>
<dbReference type="InterPro" id="IPR003594">
    <property type="entry name" value="HATPase_dom"/>
</dbReference>
<evidence type="ECO:0000256" key="2">
    <source>
        <dbReference type="ARBA" id="ARBA00022475"/>
    </source>
</evidence>
<dbReference type="InterPro" id="IPR003660">
    <property type="entry name" value="HAMP_dom"/>
</dbReference>
<evidence type="ECO:0000313" key="11">
    <source>
        <dbReference type="EMBL" id="QCT01535.1"/>
    </source>
</evidence>
<keyword evidence="4" id="KW-0808">Transferase</keyword>
<dbReference type="InterPro" id="IPR050640">
    <property type="entry name" value="Bact_2-comp_sensor_kinase"/>
</dbReference>
<comment type="subcellular location">
    <subcellularLocation>
        <location evidence="1">Cell membrane</location>
        <topology evidence="1">Multi-pass membrane protein</topology>
    </subcellularLocation>
</comment>
<dbReference type="EMBL" id="CP040396">
    <property type="protein sequence ID" value="QCT01535.1"/>
    <property type="molecule type" value="Genomic_DNA"/>
</dbReference>
<dbReference type="PANTHER" id="PTHR34220:SF7">
    <property type="entry name" value="SENSOR HISTIDINE KINASE YPDA"/>
    <property type="match status" value="1"/>
</dbReference>
<dbReference type="InterPro" id="IPR010559">
    <property type="entry name" value="Sig_transdc_His_kin_internal"/>
</dbReference>